<evidence type="ECO:0000313" key="3">
    <source>
        <dbReference type="Proteomes" id="UP000003022"/>
    </source>
</evidence>
<feature type="region of interest" description="Disordered" evidence="1">
    <location>
        <begin position="464"/>
        <end position="518"/>
    </location>
</feature>
<organism evidence="2 3">
    <name type="scientific">Streptomyces griseoaurantiacus M045</name>
    <dbReference type="NCBI Taxonomy" id="996637"/>
    <lineage>
        <taxon>Bacteria</taxon>
        <taxon>Bacillati</taxon>
        <taxon>Actinomycetota</taxon>
        <taxon>Actinomycetes</taxon>
        <taxon>Kitasatosporales</taxon>
        <taxon>Streptomycetaceae</taxon>
        <taxon>Streptomyces</taxon>
        <taxon>Streptomyces aurantiacus group</taxon>
    </lineage>
</organism>
<feature type="region of interest" description="Disordered" evidence="1">
    <location>
        <begin position="374"/>
        <end position="398"/>
    </location>
</feature>
<evidence type="ECO:0000313" key="2">
    <source>
        <dbReference type="EMBL" id="EGG48274.1"/>
    </source>
</evidence>
<dbReference type="EMBL" id="AEYX01000025">
    <property type="protein sequence ID" value="EGG48274.1"/>
    <property type="molecule type" value="Genomic_DNA"/>
</dbReference>
<dbReference type="Proteomes" id="UP000003022">
    <property type="component" value="Unassembled WGS sequence"/>
</dbReference>
<dbReference type="STRING" id="996637.SGM_1368"/>
<comment type="caution">
    <text evidence="2">The sequence shown here is derived from an EMBL/GenBank/DDBJ whole genome shotgun (WGS) entry which is preliminary data.</text>
</comment>
<feature type="compositionally biased region" description="Basic residues" evidence="1">
    <location>
        <begin position="486"/>
        <end position="502"/>
    </location>
</feature>
<feature type="region of interest" description="Disordered" evidence="1">
    <location>
        <begin position="190"/>
        <end position="229"/>
    </location>
</feature>
<sequence>MRLGQILARRTPERGRGSGVPPLDATDVVHVIGQPPPVPGIAALAAPYPAQQPAYALARLLRVGESLLKPLLTERVVVVVTEIALGGRLQKIPPHHRRPTQPVRVHGRPDHRTGRRRRHPVSLKQCRSPRQVLGDPPIHGMGQSIGQPHIVATHRPRILQLLHLERSRHIHARALEQRPGLRILRTPARDSRLGQHIPKLRPHRPKDEHRPPRAVLQQRPQTNRHLPGTRPSLLAHVPLQLMQPDRGTPSDPLRQRVHQCLGGRRIERMPQPPPGWQLGHRLPARPRLARGRLTDQHHHPARAPTGLSHHRAQNLIVGTPHIQRQHPGHRHRHIDGPMHLPLTERLLIPQLGHEPATDWHLLLGSVRHPTAGTATTPLPPFLNRRLPQPRPPCRSTRTARLTSLPGETDDQELHHRLLRRHRPARQPITQRGRTQHNGRLLQPALTHQRRQGGRTRPLVQILQHGRESPHSRALFHRTPPRTIRPPTHRKTRRMGPGQRRRLPTAIQDIAGNPPDERQ</sequence>
<dbReference type="AlphaFoldDB" id="F3NE04"/>
<feature type="region of interest" description="Disordered" evidence="1">
    <location>
        <begin position="1"/>
        <end position="21"/>
    </location>
</feature>
<evidence type="ECO:0000256" key="1">
    <source>
        <dbReference type="SAM" id="MobiDB-lite"/>
    </source>
</evidence>
<keyword evidence="3" id="KW-1185">Reference proteome</keyword>
<proteinExistence type="predicted"/>
<gene>
    <name evidence="2" type="ORF">SGM_1368</name>
</gene>
<accession>F3NE04</accession>
<dbReference type="GO" id="GO:0004497">
    <property type="term" value="F:monooxygenase activity"/>
    <property type="evidence" value="ECO:0007669"/>
    <property type="project" value="UniProtKB-KW"/>
</dbReference>
<feature type="region of interest" description="Disordered" evidence="1">
    <location>
        <begin position="91"/>
        <end position="137"/>
    </location>
</feature>
<keyword evidence="2" id="KW-0503">Monooxygenase</keyword>
<name>F3NE04_9ACTN</name>
<reference evidence="2 3" key="1">
    <citation type="journal article" date="2011" name="J. Bacteriol.">
        <title>Draft genome sequence of the marine bacterium Streptomyces griseoaurantiacus M045, which produces novel manumycin-type antibiotics with a pABA core component.</title>
        <authorList>
            <person name="Li F."/>
            <person name="Jiang P."/>
            <person name="Zheng H."/>
            <person name="Wang S."/>
            <person name="Zhao G."/>
            <person name="Qin S."/>
            <person name="Liu Z."/>
        </authorList>
    </citation>
    <scope>NUCLEOTIDE SEQUENCE [LARGE SCALE GENOMIC DNA]</scope>
    <source>
        <strain evidence="2 3">M045</strain>
    </source>
</reference>
<keyword evidence="2" id="KW-0560">Oxidoreductase</keyword>
<protein>
    <submittedName>
        <fullName evidence="2">Putative monooxygenase</fullName>
    </submittedName>
</protein>